<dbReference type="Gene3D" id="3.30.530.20">
    <property type="match status" value="1"/>
</dbReference>
<dbReference type="Proteomes" id="UP000604241">
    <property type="component" value="Unassembled WGS sequence"/>
</dbReference>
<evidence type="ECO:0000313" key="3">
    <source>
        <dbReference type="Proteomes" id="UP000604241"/>
    </source>
</evidence>
<comment type="caution">
    <text evidence="2">The sequence shown here is derived from an EMBL/GenBank/DDBJ whole genome shotgun (WGS) entry which is preliminary data.</text>
</comment>
<evidence type="ECO:0000313" key="2">
    <source>
        <dbReference type="EMBL" id="MBD7917190.1"/>
    </source>
</evidence>
<feature type="region of interest" description="Disordered" evidence="1">
    <location>
        <begin position="1"/>
        <end position="21"/>
    </location>
</feature>
<reference evidence="2 3" key="1">
    <citation type="submission" date="2020-08" db="EMBL/GenBank/DDBJ databases">
        <title>A Genomic Blueprint of the Chicken Gut Microbiome.</title>
        <authorList>
            <person name="Gilroy R."/>
            <person name="Ravi A."/>
            <person name="Getino M."/>
            <person name="Pursley I."/>
            <person name="Horton D.L."/>
            <person name="Alikhan N.-F."/>
            <person name="Baker D."/>
            <person name="Gharbi K."/>
            <person name="Hall N."/>
            <person name="Watson M."/>
            <person name="Adriaenssens E.M."/>
            <person name="Foster-Nyarko E."/>
            <person name="Jarju S."/>
            <person name="Secka A."/>
            <person name="Antonio M."/>
            <person name="Oren A."/>
            <person name="Chaudhuri R."/>
            <person name="La Ragione R.M."/>
            <person name="Hildebrand F."/>
            <person name="Pallen M.J."/>
        </authorList>
    </citation>
    <scope>NUCLEOTIDE SEQUENCE [LARGE SCALE GENOMIC DNA]</scope>
    <source>
        <strain evidence="2 3">Sa3CUA2</strain>
    </source>
</reference>
<proteinExistence type="predicted"/>
<name>A0ABR8Q9V5_9CELL</name>
<sequence>MTPGCVPGAEPASGPGTASVTRALPVPADVAWRALTDARRHTAWVPMTRVRTDGPPRLGTRVVAVSGPGARRGWPGLVDRMVITRYVPPGDAAGDGPGVAVFTKRGPLLLGSATVTVLATSPTTCRVTWSEHVPLAGPLPGALTARLTAPVLGAMLRVVLRRAAADLTAR</sequence>
<dbReference type="RefSeq" id="WP_191780106.1">
    <property type="nucleotide sequence ID" value="NZ_JACSQV010000002.1"/>
</dbReference>
<dbReference type="InterPro" id="IPR019587">
    <property type="entry name" value="Polyketide_cyclase/dehydratase"/>
</dbReference>
<dbReference type="InterPro" id="IPR023393">
    <property type="entry name" value="START-like_dom_sf"/>
</dbReference>
<dbReference type="Pfam" id="PF10604">
    <property type="entry name" value="Polyketide_cyc2"/>
    <property type="match status" value="1"/>
</dbReference>
<dbReference type="SUPFAM" id="SSF55961">
    <property type="entry name" value="Bet v1-like"/>
    <property type="match status" value="1"/>
</dbReference>
<organism evidence="2 3">
    <name type="scientific">Cellulomonas avistercoris</name>
    <dbReference type="NCBI Taxonomy" id="2762242"/>
    <lineage>
        <taxon>Bacteria</taxon>
        <taxon>Bacillati</taxon>
        <taxon>Actinomycetota</taxon>
        <taxon>Actinomycetes</taxon>
        <taxon>Micrococcales</taxon>
        <taxon>Cellulomonadaceae</taxon>
        <taxon>Cellulomonas</taxon>
    </lineage>
</organism>
<gene>
    <name evidence="2" type="ORF">H9657_02725</name>
</gene>
<evidence type="ECO:0000256" key="1">
    <source>
        <dbReference type="SAM" id="MobiDB-lite"/>
    </source>
</evidence>
<accession>A0ABR8Q9V5</accession>
<keyword evidence="3" id="KW-1185">Reference proteome</keyword>
<protein>
    <submittedName>
        <fullName evidence="2">SRPBCC family protein</fullName>
    </submittedName>
</protein>
<dbReference type="EMBL" id="JACSQV010000002">
    <property type="protein sequence ID" value="MBD7917190.1"/>
    <property type="molecule type" value="Genomic_DNA"/>
</dbReference>